<dbReference type="NCBIfam" id="NF033530">
    <property type="entry name" value="lasso_PqqD_Strm"/>
    <property type="match status" value="1"/>
</dbReference>
<comment type="caution">
    <text evidence="1">The sequence shown here is derived from an EMBL/GenBank/DDBJ whole genome shotgun (WGS) entry which is preliminary data.</text>
</comment>
<sequence>MTFALRPHVTLTSTDRGTVLFDLRHGRYFQLNASGALIVRSLLGGATPRRAAELLSERYGVPADRTAADVSALLATLAEKKLATT</sequence>
<protein>
    <submittedName>
        <fullName evidence="1">Lasso peptide biosynthesis PqqD family chaperone</fullName>
    </submittedName>
</protein>
<dbReference type="InterPro" id="IPR008792">
    <property type="entry name" value="PQQD"/>
</dbReference>
<dbReference type="InterPro" id="IPR041881">
    <property type="entry name" value="PqqD_sf"/>
</dbReference>
<gene>
    <name evidence="1" type="ORF">RM590_14370</name>
</gene>
<proteinExistence type="predicted"/>
<accession>A0ABU2MQ99</accession>
<evidence type="ECO:0000313" key="1">
    <source>
        <dbReference type="EMBL" id="MDT0343789.1"/>
    </source>
</evidence>
<dbReference type="EMBL" id="JAVREL010000007">
    <property type="protein sequence ID" value="MDT0343789.1"/>
    <property type="molecule type" value="Genomic_DNA"/>
</dbReference>
<dbReference type="Pfam" id="PF05402">
    <property type="entry name" value="PqqD"/>
    <property type="match status" value="1"/>
</dbReference>
<reference evidence="2" key="1">
    <citation type="submission" date="2023-07" db="EMBL/GenBank/DDBJ databases">
        <title>30 novel species of actinomycetes from the DSMZ collection.</title>
        <authorList>
            <person name="Nouioui I."/>
        </authorList>
    </citation>
    <scope>NUCLEOTIDE SEQUENCE [LARGE SCALE GENOMIC DNA]</scope>
    <source>
        <strain evidence="2">DSM 44938</strain>
    </source>
</reference>
<evidence type="ECO:0000313" key="2">
    <source>
        <dbReference type="Proteomes" id="UP001183246"/>
    </source>
</evidence>
<dbReference type="Gene3D" id="1.10.10.1150">
    <property type="entry name" value="Coenzyme PQQ synthesis protein D (PqqD)"/>
    <property type="match status" value="1"/>
</dbReference>
<name>A0ABU2MQ99_9ACTN</name>
<organism evidence="1 2">
    <name type="scientific">Streptomyces litchfieldiae</name>
    <dbReference type="NCBI Taxonomy" id="3075543"/>
    <lineage>
        <taxon>Bacteria</taxon>
        <taxon>Bacillati</taxon>
        <taxon>Actinomycetota</taxon>
        <taxon>Actinomycetes</taxon>
        <taxon>Kitasatosporales</taxon>
        <taxon>Streptomycetaceae</taxon>
        <taxon>Streptomyces</taxon>
    </lineage>
</organism>
<keyword evidence="2" id="KW-1185">Reference proteome</keyword>
<dbReference type="Proteomes" id="UP001183246">
    <property type="component" value="Unassembled WGS sequence"/>
</dbReference>
<dbReference type="RefSeq" id="WP_311704920.1">
    <property type="nucleotide sequence ID" value="NZ_JAVREL010000007.1"/>
</dbReference>